<evidence type="ECO:0000313" key="2">
    <source>
        <dbReference type="EMBL" id="EAY32029.1"/>
    </source>
</evidence>
<dbReference type="EMBL" id="AAWS01000001">
    <property type="protein sequence ID" value="EAY32029.1"/>
    <property type="molecule type" value="Genomic_DNA"/>
</dbReference>
<protein>
    <recommendedName>
        <fullName evidence="1">DUF4261 domain-containing protein</fullName>
    </recommendedName>
</protein>
<dbReference type="RefSeq" id="WP_002692938.1">
    <property type="nucleotide sequence ID" value="NZ_AAWS01000001.1"/>
</dbReference>
<organism evidence="2 3">
    <name type="scientific">Microscilla marina ATCC 23134</name>
    <dbReference type="NCBI Taxonomy" id="313606"/>
    <lineage>
        <taxon>Bacteria</taxon>
        <taxon>Pseudomonadati</taxon>
        <taxon>Bacteroidota</taxon>
        <taxon>Cytophagia</taxon>
        <taxon>Cytophagales</taxon>
        <taxon>Microscillaceae</taxon>
        <taxon>Microscilla</taxon>
    </lineage>
</organism>
<dbReference type="InterPro" id="IPR025357">
    <property type="entry name" value="DUF4261"/>
</dbReference>
<keyword evidence="3" id="KW-1185">Reference proteome</keyword>
<feature type="domain" description="DUF4261" evidence="1">
    <location>
        <begin position="179"/>
        <end position="254"/>
    </location>
</feature>
<reference evidence="2 3" key="1">
    <citation type="submission" date="2007-01" db="EMBL/GenBank/DDBJ databases">
        <authorList>
            <person name="Haygood M."/>
            <person name="Podell S."/>
            <person name="Anderson C."/>
            <person name="Hopkinson B."/>
            <person name="Roe K."/>
            <person name="Barbeau K."/>
            <person name="Gaasterland T."/>
            <person name="Ferriera S."/>
            <person name="Johnson J."/>
            <person name="Kravitz S."/>
            <person name="Beeson K."/>
            <person name="Sutton G."/>
            <person name="Rogers Y.-H."/>
            <person name="Friedman R."/>
            <person name="Frazier M."/>
            <person name="Venter J.C."/>
        </authorList>
    </citation>
    <scope>NUCLEOTIDE SEQUENCE [LARGE SCALE GENOMIC DNA]</scope>
    <source>
        <strain evidence="2 3">ATCC 23134</strain>
    </source>
</reference>
<sequence>MEESQESKTVLGMIALESAIFPKPEKFIEVFEEDWGISLDLSDLNSSENNATVLQVGNQIVALMFIDKPVPWVDLEQVCKLAYYWSEAAETLKPHQAHIVVSVMSDEDSVTKYNLLTKVNASLLKLSPALGVYMGTQNLVMSTERYLEESELIKTNALPISLWVYFGLYAEDEGKISGYTYGLSEFGKMELEVSYSAQTLTNIYGFLYNISHYLLAHSPELKDGETIGMTAEQKVMMTHQPSRYLDNVTVIDLEF</sequence>
<proteinExistence type="predicted"/>
<dbReference type="eggNOG" id="ENOG502ZA5G">
    <property type="taxonomic scope" value="Bacteria"/>
</dbReference>
<gene>
    <name evidence="2" type="ORF">M23134_02058</name>
</gene>
<evidence type="ECO:0000313" key="3">
    <source>
        <dbReference type="Proteomes" id="UP000004095"/>
    </source>
</evidence>
<dbReference type="AlphaFoldDB" id="A1ZCM7"/>
<name>A1ZCM7_MICM2</name>
<evidence type="ECO:0000259" key="1">
    <source>
        <dbReference type="Pfam" id="PF14080"/>
    </source>
</evidence>
<dbReference type="OrthoDB" id="4827574at2"/>
<dbReference type="Proteomes" id="UP000004095">
    <property type="component" value="Unassembled WGS sequence"/>
</dbReference>
<accession>A1ZCM7</accession>
<dbReference type="Pfam" id="PF14080">
    <property type="entry name" value="DUF4261"/>
    <property type="match status" value="1"/>
</dbReference>
<comment type="caution">
    <text evidence="2">The sequence shown here is derived from an EMBL/GenBank/DDBJ whole genome shotgun (WGS) entry which is preliminary data.</text>
</comment>